<dbReference type="Proteomes" id="UP000028878">
    <property type="component" value="Unassembled WGS sequence"/>
</dbReference>
<keyword evidence="2" id="KW-1185">Reference proteome</keyword>
<organism evidence="1 2">
    <name type="scientific">Hydrogenophaga intermedia</name>
    <dbReference type="NCBI Taxonomy" id="65786"/>
    <lineage>
        <taxon>Bacteria</taxon>
        <taxon>Pseudomonadati</taxon>
        <taxon>Pseudomonadota</taxon>
        <taxon>Betaproteobacteria</taxon>
        <taxon>Burkholderiales</taxon>
        <taxon>Comamonadaceae</taxon>
        <taxon>Hydrogenophaga</taxon>
    </lineage>
</organism>
<proteinExistence type="predicted"/>
<dbReference type="EMBL" id="CCAE010000017">
    <property type="protein sequence ID" value="CDN88017.1"/>
    <property type="molecule type" value="Genomic_DNA"/>
</dbReference>
<reference evidence="2" key="1">
    <citation type="submission" date="2014-02" db="EMBL/GenBank/DDBJ databases">
        <authorList>
            <person name="Gan H."/>
        </authorList>
    </citation>
    <scope>NUCLEOTIDE SEQUENCE [LARGE SCALE GENOMIC DNA]</scope>
    <source>
        <strain evidence="2">S1</strain>
    </source>
</reference>
<evidence type="ECO:0000313" key="2">
    <source>
        <dbReference type="Proteomes" id="UP000028878"/>
    </source>
</evidence>
<gene>
    <name evidence="1" type="ORF">BN948_02448</name>
</gene>
<protein>
    <submittedName>
        <fullName evidence="1">Uncharacterized protein</fullName>
    </submittedName>
</protein>
<name>A0A1L1PM46_HYDIT</name>
<reference evidence="2" key="2">
    <citation type="submission" date="2014-11" db="EMBL/GenBank/DDBJ databases">
        <title>Draft genome sequence of Hydrogenophaga intermedia S1.</title>
        <authorList>
            <person name="Gan H.M."/>
            <person name="Chew T.H."/>
            <person name="Stolz A."/>
        </authorList>
    </citation>
    <scope>NUCLEOTIDE SEQUENCE [LARGE SCALE GENOMIC DNA]</scope>
    <source>
        <strain evidence="2">S1</strain>
    </source>
</reference>
<accession>A0A1L1PM46</accession>
<dbReference type="AlphaFoldDB" id="A0A1L1PM46"/>
<dbReference type="RefSeq" id="WP_009520140.1">
    <property type="nucleotide sequence ID" value="NZ_CCAE010000017.1"/>
</dbReference>
<sequence>MFITAPGLVQYLHPSKVAPRQSHWPAITLSMERPWCLLVYDVSCNGRKVSQTSLVAWDNTLLDMLAEIPVADLKGIARLDRRRDSGPSWSFSWIDALWRPAPCEPPSVGPLLFKLSDDPHVRNGRMQPVPGAPGRRLLYQSSLWRTGSVEWNLHCS</sequence>
<evidence type="ECO:0000313" key="1">
    <source>
        <dbReference type="EMBL" id="CDN88017.1"/>
    </source>
</evidence>